<dbReference type="PANTHER" id="PTHR10566">
    <property type="entry name" value="CHAPERONE-ACTIVITY OF BC1 COMPLEX CABC1 -RELATED"/>
    <property type="match status" value="1"/>
</dbReference>
<dbReference type="Proteomes" id="UP000001661">
    <property type="component" value="Chromosome"/>
</dbReference>
<evidence type="ECO:0000256" key="1">
    <source>
        <dbReference type="ARBA" id="ARBA00009670"/>
    </source>
</evidence>
<evidence type="ECO:0000256" key="2">
    <source>
        <dbReference type="SAM" id="Phobius"/>
    </source>
</evidence>
<reference evidence="4 5" key="1">
    <citation type="journal article" date="2010" name="Stand. Genomic Sci.">
        <title>Complete genome sequence of Acetohalobium arabaticum type strain (Z-7288).</title>
        <authorList>
            <person name="Sikorski J."/>
            <person name="Lapidus A."/>
            <person name="Chertkov O."/>
            <person name="Lucas S."/>
            <person name="Copeland A."/>
            <person name="Glavina Del Rio T."/>
            <person name="Nolan M."/>
            <person name="Tice H."/>
            <person name="Cheng J.F."/>
            <person name="Han C."/>
            <person name="Brambilla E."/>
            <person name="Pitluck S."/>
            <person name="Liolios K."/>
            <person name="Ivanova N."/>
            <person name="Mavromatis K."/>
            <person name="Mikhailova N."/>
            <person name="Pati A."/>
            <person name="Bruce D."/>
            <person name="Detter C."/>
            <person name="Tapia R."/>
            <person name="Goodwin L."/>
            <person name="Chen A."/>
            <person name="Palaniappan K."/>
            <person name="Land M."/>
            <person name="Hauser L."/>
            <person name="Chang Y.J."/>
            <person name="Jeffries C.D."/>
            <person name="Rohde M."/>
            <person name="Goker M."/>
            <person name="Spring S."/>
            <person name="Woyke T."/>
            <person name="Bristow J."/>
            <person name="Eisen J.A."/>
            <person name="Markowitz V."/>
            <person name="Hugenholtz P."/>
            <person name="Kyrpides N.C."/>
            <person name="Klenk H.P."/>
        </authorList>
    </citation>
    <scope>NUCLEOTIDE SEQUENCE [LARGE SCALE GENOMIC DNA]</scope>
    <source>
        <strain evidence="5">ATCC 49924 / DSM 5501 / Z-7288</strain>
    </source>
</reference>
<comment type="similarity">
    <text evidence="1">Belongs to the protein kinase superfamily. ADCK protein kinase family.</text>
</comment>
<evidence type="ECO:0000259" key="3">
    <source>
        <dbReference type="Pfam" id="PF03109"/>
    </source>
</evidence>
<feature type="transmembrane region" description="Helical" evidence="2">
    <location>
        <begin position="503"/>
        <end position="521"/>
    </location>
</feature>
<organism evidence="4 5">
    <name type="scientific">Acetohalobium arabaticum (strain ATCC 49924 / DSM 5501 / Z-7288)</name>
    <dbReference type="NCBI Taxonomy" id="574087"/>
    <lineage>
        <taxon>Bacteria</taxon>
        <taxon>Bacillati</taxon>
        <taxon>Bacillota</taxon>
        <taxon>Clostridia</taxon>
        <taxon>Halanaerobiales</taxon>
        <taxon>Halobacteroidaceae</taxon>
        <taxon>Acetohalobium</taxon>
    </lineage>
</organism>
<dbReference type="OrthoDB" id="9795390at2"/>
<keyword evidence="5" id="KW-1185">Reference proteome</keyword>
<dbReference type="InterPro" id="IPR011009">
    <property type="entry name" value="Kinase-like_dom_sf"/>
</dbReference>
<dbReference type="KEGG" id="aar:Acear_0714"/>
<sequence>MIGFRGLNRRYRHIQRYRKIAEVLIKNGFGYLLDSLDLYQFLPLTRRLKLDNEESEELSRAERLRLVLEELGPTFIKLGQLLSTRQDLIPQEYIKELTKLQDDVPPFSFELVLQQVEEELNQPVDDLFANIEKEPLAAASIGQVHKAVLKNGQQVVIKVQRPEIRDIIETDLDIIFNLAEILDKRVIGDDFLDPVEIASEFNRIIKKELDYQIEGRNTEKFNRNFADEEEIKVPKIYWELSTKKLLVSEYIEGTKLSRIKSEDIDCDYKKIAQIGANSFMKQVLVDGFFHGDPHPGNVLITPEEKVAFIDFGIVGRIDKDTMEEIADLFLAVINRNIDKMVDKLLKLGMLTQKINRRALKRDMGELLDEYYGADLKEIDISRIINQMLNLAFKYRVQLPTDFILLGKALMTVEGIGRDLDPDFNVLAAAKPFAYQLLRKRFHPKRIFTEIFSDAKQLYHFLVHTPKQLERILKLLERQDFKIELRHIGLEELISKLDIITNRLSVSIIVSALIVGSSYIMQTDKGPTLFELPALGLGGYLLAGFFGLWLVISILRSGRF</sequence>
<dbReference type="InterPro" id="IPR050154">
    <property type="entry name" value="UbiB_kinase"/>
</dbReference>
<keyword evidence="2" id="KW-1133">Transmembrane helix</keyword>
<dbReference type="SUPFAM" id="SSF56112">
    <property type="entry name" value="Protein kinase-like (PK-like)"/>
    <property type="match status" value="1"/>
</dbReference>
<dbReference type="Gene3D" id="1.10.510.10">
    <property type="entry name" value="Transferase(Phosphotransferase) domain 1"/>
    <property type="match status" value="1"/>
</dbReference>
<dbReference type="EMBL" id="CP002105">
    <property type="protein sequence ID" value="ADL12254.1"/>
    <property type="molecule type" value="Genomic_DNA"/>
</dbReference>
<name>D9QVJ5_ACEAZ</name>
<dbReference type="eggNOG" id="COG0661">
    <property type="taxonomic scope" value="Bacteria"/>
</dbReference>
<gene>
    <name evidence="4" type="ordered locus">Acear_0714</name>
</gene>
<dbReference type="HOGENOM" id="CLU_006533_0_2_9"/>
<dbReference type="STRING" id="574087.Acear_0714"/>
<dbReference type="Pfam" id="PF03109">
    <property type="entry name" value="ABC1"/>
    <property type="match status" value="1"/>
</dbReference>
<keyword evidence="2" id="KW-0812">Transmembrane</keyword>
<keyword evidence="2" id="KW-0472">Membrane</keyword>
<dbReference type="AlphaFoldDB" id="D9QVJ5"/>
<dbReference type="RefSeq" id="WP_013277700.1">
    <property type="nucleotide sequence ID" value="NC_014378.1"/>
</dbReference>
<feature type="domain" description="ABC1 atypical kinase-like" evidence="3">
    <location>
        <begin position="99"/>
        <end position="342"/>
    </location>
</feature>
<dbReference type="CDD" id="cd05121">
    <property type="entry name" value="ABC1_ADCK3-like"/>
    <property type="match status" value="1"/>
</dbReference>
<feature type="transmembrane region" description="Helical" evidence="2">
    <location>
        <begin position="533"/>
        <end position="554"/>
    </location>
</feature>
<protein>
    <submittedName>
        <fullName evidence="4">ABC-1 domain protein</fullName>
    </submittedName>
</protein>
<dbReference type="PANTHER" id="PTHR10566:SF113">
    <property type="entry name" value="PROTEIN ACTIVITY OF BC1 COMPLEX KINASE 7, CHLOROPLASTIC"/>
    <property type="match status" value="1"/>
</dbReference>
<evidence type="ECO:0000313" key="5">
    <source>
        <dbReference type="Proteomes" id="UP000001661"/>
    </source>
</evidence>
<accession>D9QVJ5</accession>
<dbReference type="InterPro" id="IPR004147">
    <property type="entry name" value="ABC1_dom"/>
</dbReference>
<evidence type="ECO:0000313" key="4">
    <source>
        <dbReference type="EMBL" id="ADL12254.1"/>
    </source>
</evidence>
<proteinExistence type="inferred from homology"/>